<feature type="region of interest" description="Disordered" evidence="1">
    <location>
        <begin position="91"/>
        <end position="119"/>
    </location>
</feature>
<sequence>MSEISMDRDVEPDGSNSSLVGNMVFGFLKGKPKDSKTPKACLTGLRVLDNRFSIKYTRNRCDWPPSIEPVTYWQPAALEKMKLKHIPLVENQFSPSPSHRQPPRLVAGSSPEPQLREPENRMVRVDEYKWFLSQPASPHYQKWKLLEETEGKPWKQGQDQE</sequence>
<organism evidence="2 3">
    <name type="scientific">Salix dunnii</name>
    <dbReference type="NCBI Taxonomy" id="1413687"/>
    <lineage>
        <taxon>Eukaryota</taxon>
        <taxon>Viridiplantae</taxon>
        <taxon>Streptophyta</taxon>
        <taxon>Embryophyta</taxon>
        <taxon>Tracheophyta</taxon>
        <taxon>Spermatophyta</taxon>
        <taxon>Magnoliopsida</taxon>
        <taxon>eudicotyledons</taxon>
        <taxon>Gunneridae</taxon>
        <taxon>Pentapetalae</taxon>
        <taxon>rosids</taxon>
        <taxon>fabids</taxon>
        <taxon>Malpighiales</taxon>
        <taxon>Salicaceae</taxon>
        <taxon>Saliceae</taxon>
        <taxon>Salix</taxon>
    </lineage>
</organism>
<dbReference type="Proteomes" id="UP000657918">
    <property type="component" value="Unassembled WGS sequence"/>
</dbReference>
<reference evidence="2 3" key="1">
    <citation type="submission" date="2020-10" db="EMBL/GenBank/DDBJ databases">
        <title>Plant Genome Project.</title>
        <authorList>
            <person name="Zhang R.-G."/>
        </authorList>
    </citation>
    <scope>NUCLEOTIDE SEQUENCE [LARGE SCALE GENOMIC DNA]</scope>
    <source>
        <strain evidence="2">FAFU-HL-1</strain>
        <tissue evidence="2">Leaf</tissue>
    </source>
</reference>
<evidence type="ECO:0000313" key="2">
    <source>
        <dbReference type="EMBL" id="KAF9671845.1"/>
    </source>
</evidence>
<evidence type="ECO:0000313" key="3">
    <source>
        <dbReference type="Proteomes" id="UP000657918"/>
    </source>
</evidence>
<dbReference type="EMBL" id="JADGMS010000012">
    <property type="protein sequence ID" value="KAF9671845.1"/>
    <property type="molecule type" value="Genomic_DNA"/>
</dbReference>
<dbReference type="AlphaFoldDB" id="A0A835JRT3"/>
<protein>
    <submittedName>
        <fullName evidence="2">Uncharacterized protein</fullName>
    </submittedName>
</protein>
<name>A0A835JRT3_9ROSI</name>
<gene>
    <name evidence="2" type="ORF">SADUNF_Sadunf12G0091500</name>
</gene>
<comment type="caution">
    <text evidence="2">The sequence shown here is derived from an EMBL/GenBank/DDBJ whole genome shotgun (WGS) entry which is preliminary data.</text>
</comment>
<evidence type="ECO:0000256" key="1">
    <source>
        <dbReference type="SAM" id="MobiDB-lite"/>
    </source>
</evidence>
<accession>A0A835JRT3</accession>
<keyword evidence="3" id="KW-1185">Reference proteome</keyword>
<proteinExistence type="predicted"/>